<protein>
    <submittedName>
        <fullName evidence="2">1370_t:CDS:1</fullName>
    </submittedName>
</protein>
<dbReference type="AlphaFoldDB" id="A0A9N9GUT6"/>
<dbReference type="PROSITE" id="PS51257">
    <property type="entry name" value="PROKAR_LIPOPROTEIN"/>
    <property type="match status" value="1"/>
</dbReference>
<accession>A0A9N9GUT6</accession>
<comment type="caution">
    <text evidence="2">The sequence shown here is derived from an EMBL/GenBank/DDBJ whole genome shotgun (WGS) entry which is preliminary data.</text>
</comment>
<dbReference type="OrthoDB" id="2370938at2759"/>
<dbReference type="EMBL" id="CAJVPL010003613">
    <property type="protein sequence ID" value="CAG8635767.1"/>
    <property type="molecule type" value="Genomic_DNA"/>
</dbReference>
<evidence type="ECO:0000313" key="2">
    <source>
        <dbReference type="EMBL" id="CAG8635767.1"/>
    </source>
</evidence>
<evidence type="ECO:0000313" key="3">
    <source>
        <dbReference type="Proteomes" id="UP000789831"/>
    </source>
</evidence>
<sequence>MSRKSELTDKPGFSYFMSTSCENWDALEYYEEWCAAKHPISKSKFCVSNHATDRVVLALVTVNMAVVTGITREYVSPVYGIRGLKPGGYINDFWIKIDLEKNADIKEAEVSARIREIQAGKDLLLNGRSLGVLEETIVEHKEASGILTGFAHSEHNTRKRRKHGYDTPSPRSPALNNSPVEPPMLINNIDNPFFEEDDHIIAIDDIPCELSFEHGDSASDFFLGETNVSQLSGSLFVESNVHEILSLSILMLAPNSHSNLMIDLFGSPLLDLIHQELMPTQQIVLDPKCESTFREAIKMATKSRVMMPRNVAHVENKNEHSETTHITNYLDRIMRGFFDNPNQHIVPWPNTALERLKAEKDNVYKNCNDLIRLGVFMKDCQDSAIDKGADIKVIGFQCIDYKIDYYIMDLVRGIYTMVYIGQVTIPASIKEMSAFVDEMETLLKIQEIFLKSFNTLYVKLCIPSPPSKKVTFKRDTLYTPKFRQLVSKTRNCHRSCPFWFGRF</sequence>
<dbReference type="Proteomes" id="UP000789831">
    <property type="component" value="Unassembled WGS sequence"/>
</dbReference>
<feature type="region of interest" description="Disordered" evidence="1">
    <location>
        <begin position="151"/>
        <end position="181"/>
    </location>
</feature>
<evidence type="ECO:0000256" key="1">
    <source>
        <dbReference type="SAM" id="MobiDB-lite"/>
    </source>
</evidence>
<name>A0A9N9GUT6_9GLOM</name>
<organism evidence="2 3">
    <name type="scientific">Ambispora gerdemannii</name>
    <dbReference type="NCBI Taxonomy" id="144530"/>
    <lineage>
        <taxon>Eukaryota</taxon>
        <taxon>Fungi</taxon>
        <taxon>Fungi incertae sedis</taxon>
        <taxon>Mucoromycota</taxon>
        <taxon>Glomeromycotina</taxon>
        <taxon>Glomeromycetes</taxon>
        <taxon>Archaeosporales</taxon>
        <taxon>Ambisporaceae</taxon>
        <taxon>Ambispora</taxon>
    </lineage>
</organism>
<keyword evidence="3" id="KW-1185">Reference proteome</keyword>
<proteinExistence type="predicted"/>
<reference evidence="2" key="1">
    <citation type="submission" date="2021-06" db="EMBL/GenBank/DDBJ databases">
        <authorList>
            <person name="Kallberg Y."/>
            <person name="Tangrot J."/>
            <person name="Rosling A."/>
        </authorList>
    </citation>
    <scope>NUCLEOTIDE SEQUENCE</scope>
    <source>
        <strain evidence="2">MT106</strain>
    </source>
</reference>
<gene>
    <name evidence="2" type="ORF">AGERDE_LOCUS10738</name>
</gene>